<dbReference type="Pfam" id="PF00149">
    <property type="entry name" value="Metallophos"/>
    <property type="match status" value="1"/>
</dbReference>
<dbReference type="InterPro" id="IPR029052">
    <property type="entry name" value="Metallo-depent_PP-like"/>
</dbReference>
<comment type="caution">
    <text evidence="5">The sequence shown here is derived from an EMBL/GenBank/DDBJ whole genome shotgun (WGS) entry which is preliminary data.</text>
</comment>
<dbReference type="PROSITE" id="PS00785">
    <property type="entry name" value="5_NUCLEOTIDASE_1"/>
    <property type="match status" value="1"/>
</dbReference>
<feature type="chain" id="PRO_5046149316" evidence="2">
    <location>
        <begin position="25"/>
        <end position="825"/>
    </location>
</feature>
<gene>
    <name evidence="5" type="ORF">JF544_08025</name>
</gene>
<protein>
    <submittedName>
        <fullName evidence="5">Cell wall-binding repeat-containing protein</fullName>
    </submittedName>
</protein>
<evidence type="ECO:0000313" key="5">
    <source>
        <dbReference type="EMBL" id="MBN8235196.1"/>
    </source>
</evidence>
<evidence type="ECO:0000313" key="6">
    <source>
        <dbReference type="Proteomes" id="UP000663970"/>
    </source>
</evidence>
<evidence type="ECO:0000259" key="4">
    <source>
        <dbReference type="Pfam" id="PF02872"/>
    </source>
</evidence>
<feature type="domain" description="5'-Nucleotidase C-terminal" evidence="4">
    <location>
        <begin position="334"/>
        <end position="497"/>
    </location>
</feature>
<accession>A0ABS3DV51</accession>
<keyword evidence="1 2" id="KW-0732">Signal</keyword>
<dbReference type="InterPro" id="IPR004843">
    <property type="entry name" value="Calcineurin-like_PHP"/>
</dbReference>
<dbReference type="Gene3D" id="3.40.50.12090">
    <property type="match status" value="2"/>
</dbReference>
<organism evidence="5 6">
    <name type="scientific">Halobacillus kuroshimensis</name>
    <dbReference type="NCBI Taxonomy" id="302481"/>
    <lineage>
        <taxon>Bacteria</taxon>
        <taxon>Bacillati</taxon>
        <taxon>Bacillota</taxon>
        <taxon>Bacilli</taxon>
        <taxon>Bacillales</taxon>
        <taxon>Bacillaceae</taxon>
        <taxon>Halobacillus</taxon>
    </lineage>
</organism>
<dbReference type="InterPro" id="IPR008334">
    <property type="entry name" value="5'-Nucleotdase_C"/>
</dbReference>
<dbReference type="EMBL" id="JAEKJY010000002">
    <property type="protein sequence ID" value="MBN8235196.1"/>
    <property type="molecule type" value="Genomic_DNA"/>
</dbReference>
<dbReference type="InterPro" id="IPR006179">
    <property type="entry name" value="5_nucleotidase/apyrase"/>
</dbReference>
<dbReference type="SUPFAM" id="SSF56300">
    <property type="entry name" value="Metallo-dependent phosphatases"/>
    <property type="match status" value="1"/>
</dbReference>
<reference evidence="5 6" key="1">
    <citation type="submission" date="2020-12" db="EMBL/GenBank/DDBJ databases">
        <title>Oil enriched cultivation method for isolating marine PHA-producing bacteria.</title>
        <authorList>
            <person name="Zheng W."/>
            <person name="Yu S."/>
            <person name="Huang Y."/>
        </authorList>
    </citation>
    <scope>NUCLEOTIDE SEQUENCE [LARGE SCALE GENOMIC DNA]</scope>
    <source>
        <strain evidence="5 6">SY-2-6</strain>
    </source>
</reference>
<dbReference type="Gene3D" id="3.60.21.10">
    <property type="match status" value="1"/>
</dbReference>
<proteinExistence type="predicted"/>
<dbReference type="PRINTS" id="PR01607">
    <property type="entry name" value="APYRASEFAMLY"/>
</dbReference>
<dbReference type="PANTHER" id="PTHR11575:SF24">
    <property type="entry name" value="5'-NUCLEOTIDASE"/>
    <property type="match status" value="1"/>
</dbReference>
<dbReference type="PANTHER" id="PTHR11575">
    <property type="entry name" value="5'-NUCLEOTIDASE-RELATED"/>
    <property type="match status" value="1"/>
</dbReference>
<evidence type="ECO:0000256" key="1">
    <source>
        <dbReference type="ARBA" id="ARBA00022729"/>
    </source>
</evidence>
<feature type="domain" description="Calcineurin-like phosphoesterase" evidence="3">
    <location>
        <begin position="40"/>
        <end position="249"/>
    </location>
</feature>
<dbReference type="InterPro" id="IPR007253">
    <property type="entry name" value="Cell_wall-bd_2"/>
</dbReference>
<dbReference type="RefSeq" id="WP_206933309.1">
    <property type="nucleotide sequence ID" value="NZ_JAEKJY010000002.1"/>
</dbReference>
<evidence type="ECO:0000256" key="2">
    <source>
        <dbReference type="SAM" id="SignalP"/>
    </source>
</evidence>
<evidence type="ECO:0000259" key="3">
    <source>
        <dbReference type="Pfam" id="PF00149"/>
    </source>
</evidence>
<sequence length="825" mass="89149">MKNLNLKVLATAAVTSAIALGTLAIPGGEVKAAEGDFDLTIMHTNDTHAHLENVPRRVTIIEQIRADRDHSILLDAGDVFSGTLFYNQYKGLADVQFMNMLDYDAMVPGNHEFDDGPSVFADFIDQTEFPIVSANIDYSKDEHLNGLFNDEIGMPGDNGNIYPASVIDVDGEKVGVFGLTTEETKFLANPGDTIDFENYLQKAEDTVKMLEGEGVDKIVALTHLGVNYDKTLAQEVEGVDVVVGSHSHTKLEEPLVFNEEAEPTLVVQAEEYGNYIGDLEVSFDDEGVLTEWDGKLIDVDEEDENEEYVIESDKEAAELLAELEKPLDELKKEVVGETTVALNGERSDVRSGETNLGNLITDSMLAKAKEKVPSTTMAIQNGGGIRASIDQGPITMGEVLTTMPFGNTLVTLDLTGQQVWDALENAVSDIENTGGRFAHVSGMKYTFDRSNKAGDRIVNVKVKTDDGYEALDLDKEYTVATNAFIAAGGDGYETFKEAKDAGKMTELFFVDYEVFNEYLEEQGTVSPDEESRIVEKTTERVSGEDRYQTAVEISKKGWDSADTVIIARGDEFADALAGAPLAYKEDAPILLTKSGNLNSEVAAEIKHLGAEKAIILGGTGAVSEYVKYKLTGMGVDVDRISGKTRFDTATNIAARLDGNPENVIVADGFNYPDALAVAPYAAKEGYPILLSKTDELPSITKTALSDFDQSIVVGGTNAISKEVEAMLPDASRYSGQTRYETASSIAEQLGVQEGKTFVANGQNFADALAGSVLAAKEEASMLLVKPDQLPKSTKDTIGKLEINNFQVLGGTNAVSDEVAEGLEQK</sequence>
<dbReference type="SUPFAM" id="SSF55816">
    <property type="entry name" value="5'-nucleotidase (syn. UDP-sugar hydrolase), C-terminal domain"/>
    <property type="match status" value="1"/>
</dbReference>
<dbReference type="Pfam" id="PF02872">
    <property type="entry name" value="5_nucleotid_C"/>
    <property type="match status" value="1"/>
</dbReference>
<dbReference type="InterPro" id="IPR036907">
    <property type="entry name" value="5'-Nucleotdase_C_sf"/>
</dbReference>
<keyword evidence="6" id="KW-1185">Reference proteome</keyword>
<feature type="signal peptide" evidence="2">
    <location>
        <begin position="1"/>
        <end position="24"/>
    </location>
</feature>
<dbReference type="Proteomes" id="UP000663970">
    <property type="component" value="Unassembled WGS sequence"/>
</dbReference>
<name>A0ABS3DV51_9BACI</name>
<dbReference type="Gene3D" id="3.90.780.10">
    <property type="entry name" value="5'-Nucleotidase, C-terminal domain"/>
    <property type="match status" value="1"/>
</dbReference>
<dbReference type="InterPro" id="IPR006146">
    <property type="entry name" value="5'-Nucleotdase_CS"/>
</dbReference>
<dbReference type="Pfam" id="PF04122">
    <property type="entry name" value="CW_binding_2"/>
    <property type="match status" value="3"/>
</dbReference>